<dbReference type="Proteomes" id="UP000566819">
    <property type="component" value="Unassembled WGS sequence"/>
</dbReference>
<gene>
    <name evidence="1" type="ORF">G7Y89_g4610</name>
</gene>
<organism evidence="1 2">
    <name type="scientific">Cudoniella acicularis</name>
    <dbReference type="NCBI Taxonomy" id="354080"/>
    <lineage>
        <taxon>Eukaryota</taxon>
        <taxon>Fungi</taxon>
        <taxon>Dikarya</taxon>
        <taxon>Ascomycota</taxon>
        <taxon>Pezizomycotina</taxon>
        <taxon>Leotiomycetes</taxon>
        <taxon>Helotiales</taxon>
        <taxon>Tricladiaceae</taxon>
        <taxon>Cudoniella</taxon>
    </lineage>
</organism>
<evidence type="ECO:0000313" key="1">
    <source>
        <dbReference type="EMBL" id="KAF4633509.1"/>
    </source>
</evidence>
<dbReference type="InterPro" id="IPR036928">
    <property type="entry name" value="AS_sf"/>
</dbReference>
<proteinExistence type="predicted"/>
<dbReference type="EMBL" id="JAAMPI010000254">
    <property type="protein sequence ID" value="KAF4633509.1"/>
    <property type="molecule type" value="Genomic_DNA"/>
</dbReference>
<protein>
    <submittedName>
        <fullName evidence="1">Uncharacterized protein</fullName>
    </submittedName>
</protein>
<name>A0A8H4W7A1_9HELO</name>
<evidence type="ECO:0000313" key="2">
    <source>
        <dbReference type="Proteomes" id="UP000566819"/>
    </source>
</evidence>
<sequence>MIVIGSYFKTDIQRYFSTLATNSANLTNLADVIEATKSDPKEEYPERGINLDSPEYGESLKRNAFFAGDGGIPEVLDSYNLDTVAAPAMYGPSVSFAARSGIPVIVVPMGEYPKQTRQSDRHSA</sequence>
<comment type="caution">
    <text evidence="1">The sequence shown here is derived from an EMBL/GenBank/DDBJ whole genome shotgun (WGS) entry which is preliminary data.</text>
</comment>
<dbReference type="Gene3D" id="3.90.1300.10">
    <property type="entry name" value="Amidase signature (AS) domain"/>
    <property type="match status" value="1"/>
</dbReference>
<reference evidence="1 2" key="1">
    <citation type="submission" date="2020-03" db="EMBL/GenBank/DDBJ databases">
        <title>Draft Genome Sequence of Cudoniella acicularis.</title>
        <authorList>
            <person name="Buettner E."/>
            <person name="Kellner H."/>
        </authorList>
    </citation>
    <scope>NUCLEOTIDE SEQUENCE [LARGE SCALE GENOMIC DNA]</scope>
    <source>
        <strain evidence="1 2">DSM 108380</strain>
    </source>
</reference>
<accession>A0A8H4W7A1</accession>
<keyword evidence="2" id="KW-1185">Reference proteome</keyword>
<dbReference type="AlphaFoldDB" id="A0A8H4W7A1"/>